<organism evidence="2 3">
    <name type="scientific">Loxostege sticticalis</name>
    <name type="common">Beet webworm moth</name>
    <dbReference type="NCBI Taxonomy" id="481309"/>
    <lineage>
        <taxon>Eukaryota</taxon>
        <taxon>Metazoa</taxon>
        <taxon>Ecdysozoa</taxon>
        <taxon>Arthropoda</taxon>
        <taxon>Hexapoda</taxon>
        <taxon>Insecta</taxon>
        <taxon>Pterygota</taxon>
        <taxon>Neoptera</taxon>
        <taxon>Endopterygota</taxon>
        <taxon>Lepidoptera</taxon>
        <taxon>Glossata</taxon>
        <taxon>Ditrysia</taxon>
        <taxon>Pyraloidea</taxon>
        <taxon>Crambidae</taxon>
        <taxon>Pyraustinae</taxon>
        <taxon>Loxostege</taxon>
    </lineage>
</organism>
<dbReference type="CDD" id="cd02440">
    <property type="entry name" value="AdoMet_MTases"/>
    <property type="match status" value="1"/>
</dbReference>
<name>A0ABD0T2Y2_LOXSC</name>
<gene>
    <name evidence="2" type="ORF">ABMA28_002230</name>
</gene>
<dbReference type="PANTHER" id="PTHR43861">
    <property type="entry name" value="TRANS-ACONITATE 2-METHYLTRANSFERASE-RELATED"/>
    <property type="match status" value="1"/>
</dbReference>
<dbReference type="Pfam" id="PF08242">
    <property type="entry name" value="Methyltransf_12"/>
    <property type="match status" value="1"/>
</dbReference>
<protein>
    <recommendedName>
        <fullName evidence="1">Methyltransferase type 12 domain-containing protein</fullName>
    </recommendedName>
</protein>
<comment type="caution">
    <text evidence="2">The sequence shown here is derived from an EMBL/GenBank/DDBJ whole genome shotgun (WGS) entry which is preliminary data.</text>
</comment>
<dbReference type="InterPro" id="IPR013217">
    <property type="entry name" value="Methyltransf_12"/>
</dbReference>
<dbReference type="SUPFAM" id="SSF53335">
    <property type="entry name" value="S-adenosyl-L-methionine-dependent methyltransferases"/>
    <property type="match status" value="1"/>
</dbReference>
<proteinExistence type="predicted"/>
<dbReference type="Gene3D" id="3.40.50.150">
    <property type="entry name" value="Vaccinia Virus protein VP39"/>
    <property type="match status" value="1"/>
</dbReference>
<dbReference type="EMBL" id="JBEDNZ010000012">
    <property type="protein sequence ID" value="KAL0831422.1"/>
    <property type="molecule type" value="Genomic_DNA"/>
</dbReference>
<dbReference type="Proteomes" id="UP001549921">
    <property type="component" value="Unassembled WGS sequence"/>
</dbReference>
<sequence>MNNAELYQGNNSLQKRDAIDCLEEFADKIKWKKIGDRIIDVGCGDGSVTVNLLREYVPENFEKLLGCDVSEKMVAFANRHHRDERTDFSILDIERKLPKDMRHAFDHVFSFYTLHWIKDQELAFENIFDLLTLGGECLLTFLGHNPVFDVYRILARSNKWSSWLRGVDRFISPYHDSQEPEKEIRKIMNKIGFRDITVKCQEKIFVYDSPEAVKKAVQAVNPFPMPKNVFDEFMMDYVEVLRDMKLIDEENNNKPACVRTNYKLIVVYGSK</sequence>
<dbReference type="AlphaFoldDB" id="A0ABD0T2Y2"/>
<accession>A0ABD0T2Y2</accession>
<feature type="domain" description="Methyltransferase type 12" evidence="1">
    <location>
        <begin position="39"/>
        <end position="136"/>
    </location>
</feature>
<evidence type="ECO:0000313" key="3">
    <source>
        <dbReference type="Proteomes" id="UP001549921"/>
    </source>
</evidence>
<evidence type="ECO:0000313" key="2">
    <source>
        <dbReference type="EMBL" id="KAL0831422.1"/>
    </source>
</evidence>
<dbReference type="EMBL" id="JBEDNZ010000012">
    <property type="protein sequence ID" value="KAL0831423.1"/>
    <property type="molecule type" value="Genomic_DNA"/>
</dbReference>
<evidence type="ECO:0000259" key="1">
    <source>
        <dbReference type="Pfam" id="PF08242"/>
    </source>
</evidence>
<dbReference type="InterPro" id="IPR029063">
    <property type="entry name" value="SAM-dependent_MTases_sf"/>
</dbReference>
<dbReference type="PANTHER" id="PTHR43861:SF1">
    <property type="entry name" value="TRANS-ACONITATE 2-METHYLTRANSFERASE"/>
    <property type="match status" value="1"/>
</dbReference>
<reference evidence="2 3" key="1">
    <citation type="submission" date="2024-06" db="EMBL/GenBank/DDBJ databases">
        <title>A chromosome-level genome assembly of beet webworm, Loxostege sticticalis.</title>
        <authorList>
            <person name="Zhang Y."/>
        </authorList>
    </citation>
    <scope>NUCLEOTIDE SEQUENCE [LARGE SCALE GENOMIC DNA]</scope>
    <source>
        <strain evidence="2">AQ028</strain>
        <tissue evidence="2">Male pupae</tissue>
    </source>
</reference>